<evidence type="ECO:0000256" key="1">
    <source>
        <dbReference type="ARBA" id="ARBA00022692"/>
    </source>
</evidence>
<dbReference type="Pfam" id="PF05879">
    <property type="entry name" value="RHD3_GTPase"/>
    <property type="match status" value="1"/>
</dbReference>
<dbReference type="GO" id="GO:0005525">
    <property type="term" value="F:GTP binding"/>
    <property type="evidence" value="ECO:0007669"/>
    <property type="project" value="UniProtKB-UniRule"/>
</dbReference>
<dbReference type="CDD" id="cd01851">
    <property type="entry name" value="GBP"/>
    <property type="match status" value="1"/>
</dbReference>
<name>A0AAN9EEP1_CROPI</name>
<dbReference type="InterPro" id="IPR008803">
    <property type="entry name" value="RHD3/Sey1"/>
</dbReference>
<proteinExistence type="inferred from homology"/>
<dbReference type="FunFam" id="3.40.50.300:FF:002271">
    <property type="entry name" value="Protein ROOT HAIR DEFECTIVE 3 homolog"/>
    <property type="match status" value="1"/>
</dbReference>
<dbReference type="Gene3D" id="3.40.50.300">
    <property type="entry name" value="P-loop containing nucleotide triphosphate hydrolases"/>
    <property type="match status" value="1"/>
</dbReference>
<protein>
    <recommendedName>
        <fullName evidence="9">Protein ROOT HAIR DEFECTIVE 3 homolog</fullName>
        <ecNumber evidence="9">3.6.5.-</ecNumber>
    </recommendedName>
    <alternativeName>
        <fullName evidence="9">Protein SEY1 homolog</fullName>
    </alternativeName>
</protein>
<dbReference type="EMBL" id="JAYWIO010000006">
    <property type="protein sequence ID" value="KAK7255589.1"/>
    <property type="molecule type" value="Genomic_DNA"/>
</dbReference>
<evidence type="ECO:0000313" key="13">
    <source>
        <dbReference type="Proteomes" id="UP001372338"/>
    </source>
</evidence>
<dbReference type="SUPFAM" id="SSF52540">
    <property type="entry name" value="P-loop containing nucleoside triphosphate hydrolases"/>
    <property type="match status" value="1"/>
</dbReference>
<dbReference type="InterPro" id="IPR027417">
    <property type="entry name" value="P-loop_NTPase"/>
</dbReference>
<evidence type="ECO:0000256" key="7">
    <source>
        <dbReference type="ARBA" id="ARBA00023134"/>
    </source>
</evidence>
<sequence length="809" mass="89717">MASSDSSCSTQLIDGDGIFNVSGIESFMKEVKLAECGLSYAVVSIMGPQSSGKSTLLNNLFGTNFREMDAFKGRSQTTKGIWMARCAGIEPCTLVMDLEGTDGRERGEDDTAFEKQSALFALAVSDIVLINMWCHDIGREQAANKPLLKTVFQVMMRLFSPRKTTLLFVIRDKTRTPLENLEPVLREDIQKIWDSVPKPQAHMETPLSEFFNVEVVALSSYEEKEEQFKEQVANLRQRFYHSIAPGGLAGDRRGVVPASGFSFSSQQIWKVIKENKDLDLPAHKVMVATVRCEEIANEKYAAFAANEEWCQLEEDVQSGPITGFGKKLISLLDAYLSEYDAEAIYFDEGVRSAKQKQLQEKLLQLVQSAFQSALGHVRSGTLDKFKEAFDKALERGEGFSSAANNCVGSYMAQFDQACADVVIEQANWDTSKVREKLLRDIDAHVASVRAAKISDLTSSYEAKLKEALSGPVEALLDGANSETWPSIRNLLRRETESAVLGFSSALTGFDMDEDARQKMILTLKDYARGVVEGKAKEEAGRVLIRMKDRFTMLFSHDSDSMPRVWTGKEDIRAITKTARSASLKLLSVMAAIRLDDDDNDNIEKTLAVALVDSSNSAVNRSITMVDPLASSTWEQVPSSNTLITPVQCKSLWRQFKTETEYSVSQAISAQEASKRNNNWLPPPWAIVALVILGFNEFMTLLRNPLWLGVIFVGYLLVKALWMQLDISGEFRNGALPGIISLSSKFIPTIMNLVKRLAEEGQNPANNNPQRNQPNNNHNALTGSAVSSSASSNVTSLDNEKEYSSPSKYE</sequence>
<keyword evidence="8 9" id="KW-0472">Membrane</keyword>
<keyword evidence="2 9" id="KW-0547">Nucleotide-binding</keyword>
<evidence type="ECO:0000256" key="8">
    <source>
        <dbReference type="ARBA" id="ARBA00023136"/>
    </source>
</evidence>
<evidence type="ECO:0000256" key="5">
    <source>
        <dbReference type="ARBA" id="ARBA00022989"/>
    </source>
</evidence>
<evidence type="ECO:0000256" key="2">
    <source>
        <dbReference type="ARBA" id="ARBA00022741"/>
    </source>
</evidence>
<keyword evidence="5 9" id="KW-1133">Transmembrane helix</keyword>
<feature type="topological domain" description="Cytoplasmic" evidence="9">
    <location>
        <begin position="1"/>
        <end position="680"/>
    </location>
</feature>
<keyword evidence="6" id="KW-0175">Coiled coil</keyword>
<dbReference type="AlphaFoldDB" id="A0AAN9EEP1"/>
<feature type="region of interest" description="Disordered" evidence="10">
    <location>
        <begin position="760"/>
        <end position="809"/>
    </location>
</feature>
<dbReference type="GO" id="GO:0003924">
    <property type="term" value="F:GTPase activity"/>
    <property type="evidence" value="ECO:0007669"/>
    <property type="project" value="UniProtKB-UniRule"/>
</dbReference>
<evidence type="ECO:0000256" key="9">
    <source>
        <dbReference type="HAMAP-Rule" id="MF_03109"/>
    </source>
</evidence>
<feature type="topological domain" description="Lumenal" evidence="9">
    <location>
        <begin position="702"/>
        <end position="704"/>
    </location>
</feature>
<comment type="function">
    <text evidence="9">Probable GTP-binding protein that may be involved in cell development.</text>
</comment>
<feature type="binding site" evidence="9">
    <location>
        <begin position="47"/>
        <end position="54"/>
    </location>
    <ligand>
        <name>GTP</name>
        <dbReference type="ChEBI" id="CHEBI:37565"/>
    </ligand>
</feature>
<evidence type="ECO:0000256" key="10">
    <source>
        <dbReference type="SAM" id="MobiDB-lite"/>
    </source>
</evidence>
<dbReference type="GO" id="GO:0016320">
    <property type="term" value="P:endoplasmic reticulum membrane fusion"/>
    <property type="evidence" value="ECO:0007669"/>
    <property type="project" value="TreeGrafter"/>
</dbReference>
<keyword evidence="7 9" id="KW-0342">GTP-binding</keyword>
<feature type="topological domain" description="Cytoplasmic" evidence="9">
    <location>
        <begin position="726"/>
        <end position="809"/>
    </location>
</feature>
<evidence type="ECO:0000256" key="4">
    <source>
        <dbReference type="ARBA" id="ARBA00022824"/>
    </source>
</evidence>
<comment type="subcellular location">
    <subcellularLocation>
        <location evidence="9">Endoplasmic reticulum membrane</location>
        <topology evidence="9">Multi-pass membrane protein</topology>
    </subcellularLocation>
</comment>
<comment type="similarity">
    <text evidence="9">Belongs to the TRAFAC class dynamin-like GTPase superfamily. GB1/RHD3 GTPase family. RHD3 subfamily.</text>
</comment>
<evidence type="ECO:0000256" key="6">
    <source>
        <dbReference type="ARBA" id="ARBA00023054"/>
    </source>
</evidence>
<dbReference type="Proteomes" id="UP001372338">
    <property type="component" value="Unassembled WGS sequence"/>
</dbReference>
<dbReference type="Pfam" id="PF20428">
    <property type="entry name" value="Sey1_3HB"/>
    <property type="match status" value="1"/>
</dbReference>
<dbReference type="EC" id="3.6.5.-" evidence="9"/>
<comment type="caution">
    <text evidence="12">The sequence shown here is derived from an EMBL/GenBank/DDBJ whole genome shotgun (WGS) entry which is preliminary data.</text>
</comment>
<dbReference type="GO" id="GO:0005789">
    <property type="term" value="C:endoplasmic reticulum membrane"/>
    <property type="evidence" value="ECO:0007669"/>
    <property type="project" value="UniProtKB-SubCell"/>
</dbReference>
<feature type="compositionally biased region" description="Basic and acidic residues" evidence="10">
    <location>
        <begin position="797"/>
        <end position="809"/>
    </location>
</feature>
<dbReference type="PROSITE" id="PS51715">
    <property type="entry name" value="G_GB1_RHD3"/>
    <property type="match status" value="1"/>
</dbReference>
<dbReference type="HAMAP" id="MF_03109">
    <property type="entry name" value="Sey1"/>
    <property type="match status" value="1"/>
</dbReference>
<feature type="domain" description="GB1/RHD3-type G" evidence="11">
    <location>
        <begin position="37"/>
        <end position="252"/>
    </location>
</feature>
<dbReference type="PANTHER" id="PTHR45923">
    <property type="entry name" value="PROTEIN SEY1"/>
    <property type="match status" value="1"/>
</dbReference>
<organism evidence="12 13">
    <name type="scientific">Crotalaria pallida</name>
    <name type="common">Smooth rattlebox</name>
    <name type="synonym">Crotalaria striata</name>
    <dbReference type="NCBI Taxonomy" id="3830"/>
    <lineage>
        <taxon>Eukaryota</taxon>
        <taxon>Viridiplantae</taxon>
        <taxon>Streptophyta</taxon>
        <taxon>Embryophyta</taxon>
        <taxon>Tracheophyta</taxon>
        <taxon>Spermatophyta</taxon>
        <taxon>Magnoliopsida</taxon>
        <taxon>eudicotyledons</taxon>
        <taxon>Gunneridae</taxon>
        <taxon>Pentapetalae</taxon>
        <taxon>rosids</taxon>
        <taxon>fabids</taxon>
        <taxon>Fabales</taxon>
        <taxon>Fabaceae</taxon>
        <taxon>Papilionoideae</taxon>
        <taxon>50 kb inversion clade</taxon>
        <taxon>genistoids sensu lato</taxon>
        <taxon>core genistoids</taxon>
        <taxon>Crotalarieae</taxon>
        <taxon>Crotalaria</taxon>
    </lineage>
</organism>
<feature type="compositionally biased region" description="Low complexity" evidence="10">
    <location>
        <begin position="761"/>
        <end position="795"/>
    </location>
</feature>
<keyword evidence="4 9" id="KW-0256">Endoplasmic reticulum</keyword>
<dbReference type="InterPro" id="IPR030386">
    <property type="entry name" value="G_GB1_RHD3_dom"/>
</dbReference>
<keyword evidence="13" id="KW-1185">Reference proteome</keyword>
<evidence type="ECO:0000256" key="3">
    <source>
        <dbReference type="ARBA" id="ARBA00022801"/>
    </source>
</evidence>
<dbReference type="InterPro" id="IPR046758">
    <property type="entry name" value="Sey1/RHD3-like_3HB"/>
</dbReference>
<evidence type="ECO:0000259" key="11">
    <source>
        <dbReference type="PROSITE" id="PS51715"/>
    </source>
</evidence>
<accession>A0AAN9EEP1</accession>
<dbReference type="PANTHER" id="PTHR45923:SF2">
    <property type="entry name" value="PROTEIN SEY1"/>
    <property type="match status" value="1"/>
</dbReference>
<keyword evidence="3 9" id="KW-0378">Hydrolase</keyword>
<gene>
    <name evidence="12" type="ORF">RIF29_29002</name>
</gene>
<evidence type="ECO:0000313" key="12">
    <source>
        <dbReference type="EMBL" id="KAK7255589.1"/>
    </source>
</evidence>
<reference evidence="12 13" key="1">
    <citation type="submission" date="2024-01" db="EMBL/GenBank/DDBJ databases">
        <title>The genomes of 5 underutilized Papilionoideae crops provide insights into root nodulation and disease resistanc.</title>
        <authorList>
            <person name="Yuan L."/>
        </authorList>
    </citation>
    <scope>NUCLEOTIDE SEQUENCE [LARGE SCALE GENOMIC DNA]</scope>
    <source>
        <strain evidence="12">ZHUSHIDOU_FW_LH</strain>
        <tissue evidence="12">Leaf</tissue>
    </source>
</reference>
<keyword evidence="1 9" id="KW-0812">Transmembrane</keyword>